<dbReference type="EMBL" id="CM042055">
    <property type="protein sequence ID" value="KAI3701832.1"/>
    <property type="molecule type" value="Genomic_DNA"/>
</dbReference>
<comment type="caution">
    <text evidence="1">The sequence shown here is derived from an EMBL/GenBank/DDBJ whole genome shotgun (WGS) entry which is preliminary data.</text>
</comment>
<reference evidence="2" key="1">
    <citation type="journal article" date="2022" name="Mol. Ecol. Resour.">
        <title>The genomes of chicory, endive, great burdock and yacon provide insights into Asteraceae palaeo-polyploidization history and plant inulin production.</title>
        <authorList>
            <person name="Fan W."/>
            <person name="Wang S."/>
            <person name="Wang H."/>
            <person name="Wang A."/>
            <person name="Jiang F."/>
            <person name="Liu H."/>
            <person name="Zhao H."/>
            <person name="Xu D."/>
            <person name="Zhang Y."/>
        </authorList>
    </citation>
    <scope>NUCLEOTIDE SEQUENCE [LARGE SCALE GENOMIC DNA]</scope>
    <source>
        <strain evidence="2">cv. Niubang</strain>
    </source>
</reference>
<keyword evidence="2" id="KW-1185">Reference proteome</keyword>
<name>A0ACB8ZW99_ARCLA</name>
<evidence type="ECO:0000313" key="1">
    <source>
        <dbReference type="EMBL" id="KAI3701832.1"/>
    </source>
</evidence>
<proteinExistence type="predicted"/>
<protein>
    <submittedName>
        <fullName evidence="1">Uncharacterized protein</fullName>
    </submittedName>
</protein>
<gene>
    <name evidence="1" type="ORF">L6452_27201</name>
</gene>
<organism evidence="1 2">
    <name type="scientific">Arctium lappa</name>
    <name type="common">Greater burdock</name>
    <name type="synonym">Lappa major</name>
    <dbReference type="NCBI Taxonomy" id="4217"/>
    <lineage>
        <taxon>Eukaryota</taxon>
        <taxon>Viridiplantae</taxon>
        <taxon>Streptophyta</taxon>
        <taxon>Embryophyta</taxon>
        <taxon>Tracheophyta</taxon>
        <taxon>Spermatophyta</taxon>
        <taxon>Magnoliopsida</taxon>
        <taxon>eudicotyledons</taxon>
        <taxon>Gunneridae</taxon>
        <taxon>Pentapetalae</taxon>
        <taxon>asterids</taxon>
        <taxon>campanulids</taxon>
        <taxon>Asterales</taxon>
        <taxon>Asteraceae</taxon>
        <taxon>Carduoideae</taxon>
        <taxon>Cardueae</taxon>
        <taxon>Arctiinae</taxon>
        <taxon>Arctium</taxon>
    </lineage>
</organism>
<dbReference type="Proteomes" id="UP001055879">
    <property type="component" value="Linkage Group LG09"/>
</dbReference>
<sequence>MMVSGMGVEVGDGVVVTTIVVAWWSGGEGGLWGAGCRWVGETIVVAWWLVVGWSYSGVRVGGLENVNVVFGDGEWREAGGFQRKRERGVAAQRW</sequence>
<accession>A0ACB8ZW99</accession>
<evidence type="ECO:0000313" key="2">
    <source>
        <dbReference type="Proteomes" id="UP001055879"/>
    </source>
</evidence>
<reference evidence="1 2" key="2">
    <citation type="journal article" date="2022" name="Mol. Ecol. Resour.">
        <title>The genomes of chicory, endive, great burdock and yacon provide insights into Asteraceae paleo-polyploidization history and plant inulin production.</title>
        <authorList>
            <person name="Fan W."/>
            <person name="Wang S."/>
            <person name="Wang H."/>
            <person name="Wang A."/>
            <person name="Jiang F."/>
            <person name="Liu H."/>
            <person name="Zhao H."/>
            <person name="Xu D."/>
            <person name="Zhang Y."/>
        </authorList>
    </citation>
    <scope>NUCLEOTIDE SEQUENCE [LARGE SCALE GENOMIC DNA]</scope>
    <source>
        <strain evidence="2">cv. Niubang</strain>
    </source>
</reference>